<dbReference type="PANTHER" id="PTHR31973">
    <property type="entry name" value="POLYPROTEIN, PUTATIVE-RELATED"/>
    <property type="match status" value="1"/>
</dbReference>
<dbReference type="GO" id="GO:0008270">
    <property type="term" value="F:zinc ion binding"/>
    <property type="evidence" value="ECO:0007669"/>
    <property type="project" value="UniProtKB-KW"/>
</dbReference>
<accession>A0A1J3K285</accession>
<dbReference type="Pfam" id="PF03108">
    <property type="entry name" value="DBD_Tnp_Mut"/>
    <property type="match status" value="1"/>
</dbReference>
<evidence type="ECO:0000313" key="6">
    <source>
        <dbReference type="EMBL" id="JAU98811.1"/>
    </source>
</evidence>
<proteinExistence type="predicted"/>
<dbReference type="EMBL" id="GEVM01007127">
    <property type="protein sequence ID" value="JAU98811.1"/>
    <property type="molecule type" value="Transcribed_RNA"/>
</dbReference>
<dbReference type="PANTHER" id="PTHR31973:SF195">
    <property type="entry name" value="MUDR FAMILY TRANSPOSASE"/>
    <property type="match status" value="1"/>
</dbReference>
<gene>
    <name evidence="6" type="ORF">MP_TR12816_c0_g1_i1_g.37608</name>
</gene>
<keyword evidence="1" id="KW-0479">Metal-binding</keyword>
<dbReference type="SMART" id="SM00575">
    <property type="entry name" value="ZnF_PMZ"/>
    <property type="match status" value="1"/>
</dbReference>
<dbReference type="InterPro" id="IPR004332">
    <property type="entry name" value="Transposase_MuDR"/>
</dbReference>
<name>A0A1J3K285_NOCCA</name>
<dbReference type="AlphaFoldDB" id="A0A1J3K285"/>
<keyword evidence="2 4" id="KW-0863">Zinc-finger</keyword>
<keyword evidence="3" id="KW-0862">Zinc</keyword>
<sequence length="737" mass="84170">MSEQSKASSVAVHTSNSPFLSQVYLCSMAMETSREKVIVLCYWDGCIKYGPDGVYYEGTTSEKFRVKQKTELSRLLDGLYHLFGLDRQRSKFEIWGKLPVLVQQSKLKYLLLPVVDDSSFETMLDVPSNHPSIANVELYLEVKTTSDGGIDTSFPLVNPSKRQRTDPNSSSEGCLNKAVNFSPGGVSKPCLSSSLWLDDDMRLGLCFKDVDELNKAVDWYSIRARRKCVARETEKKDMYRFECVRTKCNWSLDACRVQEEYGLVEITKYNATHSCSPVEDAKSDVVADEIERVLRLNPTLSIQELKKWWKDQLGYELQTSDMRDGKLEAIRRVYGDEEQSLRAIPKLISAFQSSNEMLVDWRYEVFPNPKFASFSGLFWTFSQSVKGFQHCRPLVVVDTRDLYGDDDVSPRRSQFKLMIASGLDAANRYFPLAFAVTKEVSVETWRWFLSGVKEKVTQREGLCLISSPDKDIVTVVNEPGSQWEEPWAYHRFCLKGLCSQFCDVFEDCGEELVCLVKKAGYSSQKSEFDSYMNDIKEKKPEAWKWLNKILPHQWALAHDNGSLRYGVMEIDTKALYAVFRDFRVTMSGVVVLMFDALREAFNDSFTCSRDALNRGDVYTKPVMDKLEEFVRDYDAGDYVVTPLEGDAFEVSGKEMWIVQLSDSVCTCGKFQDDKFPCVHALALCDKLRINPLKYVDDCYSLEPYHKTYSAEFNPVPEVSAWPEASGVPTLLPPKVIR</sequence>
<evidence type="ECO:0000256" key="1">
    <source>
        <dbReference type="ARBA" id="ARBA00022723"/>
    </source>
</evidence>
<protein>
    <recommendedName>
        <fullName evidence="5">SWIM-type domain-containing protein</fullName>
    </recommendedName>
</protein>
<organism evidence="6">
    <name type="scientific">Noccaea caerulescens</name>
    <name type="common">Alpine penny-cress</name>
    <name type="synonym">Thlaspi caerulescens</name>
    <dbReference type="NCBI Taxonomy" id="107243"/>
    <lineage>
        <taxon>Eukaryota</taxon>
        <taxon>Viridiplantae</taxon>
        <taxon>Streptophyta</taxon>
        <taxon>Embryophyta</taxon>
        <taxon>Tracheophyta</taxon>
        <taxon>Spermatophyta</taxon>
        <taxon>Magnoliopsida</taxon>
        <taxon>eudicotyledons</taxon>
        <taxon>Gunneridae</taxon>
        <taxon>Pentapetalae</taxon>
        <taxon>rosids</taxon>
        <taxon>malvids</taxon>
        <taxon>Brassicales</taxon>
        <taxon>Brassicaceae</taxon>
        <taxon>Coluteocarpeae</taxon>
        <taxon>Noccaea</taxon>
    </lineage>
</organism>
<dbReference type="InterPro" id="IPR007527">
    <property type="entry name" value="Znf_SWIM"/>
</dbReference>
<reference evidence="6" key="1">
    <citation type="submission" date="2016-07" db="EMBL/GenBank/DDBJ databases">
        <title>De novo transcriptome assembly of four accessions of the metal hyperaccumulator plant Noccaea caerulescens.</title>
        <authorList>
            <person name="Blande D."/>
            <person name="Halimaa P."/>
            <person name="Tervahauta A.I."/>
            <person name="Aarts M.G."/>
            <person name="Karenlampi S.O."/>
        </authorList>
    </citation>
    <scope>NUCLEOTIDE SEQUENCE</scope>
</reference>
<dbReference type="InterPro" id="IPR006564">
    <property type="entry name" value="Znf_PMZ"/>
</dbReference>
<evidence type="ECO:0000256" key="3">
    <source>
        <dbReference type="ARBA" id="ARBA00022833"/>
    </source>
</evidence>
<evidence type="ECO:0000256" key="2">
    <source>
        <dbReference type="ARBA" id="ARBA00022771"/>
    </source>
</evidence>
<dbReference type="PROSITE" id="PS50966">
    <property type="entry name" value="ZF_SWIM"/>
    <property type="match status" value="1"/>
</dbReference>
<evidence type="ECO:0000256" key="4">
    <source>
        <dbReference type="PROSITE-ProRule" id="PRU00325"/>
    </source>
</evidence>
<dbReference type="Pfam" id="PF04434">
    <property type="entry name" value="SWIM"/>
    <property type="match status" value="1"/>
</dbReference>
<feature type="domain" description="SWIM-type" evidence="5">
    <location>
        <begin position="656"/>
        <end position="688"/>
    </location>
</feature>
<evidence type="ECO:0000259" key="5">
    <source>
        <dbReference type="PROSITE" id="PS50966"/>
    </source>
</evidence>